<dbReference type="Proteomes" id="UP001165289">
    <property type="component" value="Unassembled WGS sequence"/>
</dbReference>
<protein>
    <submittedName>
        <fullName evidence="2">Uncharacterized protein</fullName>
    </submittedName>
</protein>
<evidence type="ECO:0000256" key="1">
    <source>
        <dbReference type="SAM" id="MobiDB-lite"/>
    </source>
</evidence>
<keyword evidence="3" id="KW-1185">Reference proteome</keyword>
<proteinExistence type="predicted"/>
<evidence type="ECO:0000313" key="2">
    <source>
        <dbReference type="EMBL" id="KAI6660824.1"/>
    </source>
</evidence>
<organism evidence="2 3">
    <name type="scientific">Oopsacas minuta</name>
    <dbReference type="NCBI Taxonomy" id="111878"/>
    <lineage>
        <taxon>Eukaryota</taxon>
        <taxon>Metazoa</taxon>
        <taxon>Porifera</taxon>
        <taxon>Hexactinellida</taxon>
        <taxon>Hexasterophora</taxon>
        <taxon>Lyssacinosida</taxon>
        <taxon>Leucopsacidae</taxon>
        <taxon>Oopsacas</taxon>
    </lineage>
</organism>
<comment type="caution">
    <text evidence="2">The sequence shown here is derived from an EMBL/GenBank/DDBJ whole genome shotgun (WGS) entry which is preliminary data.</text>
</comment>
<evidence type="ECO:0000313" key="3">
    <source>
        <dbReference type="Proteomes" id="UP001165289"/>
    </source>
</evidence>
<name>A0AAV7KI56_9METZ</name>
<accession>A0AAV7KI56</accession>
<feature type="compositionally biased region" description="Basic and acidic residues" evidence="1">
    <location>
        <begin position="262"/>
        <end position="273"/>
    </location>
</feature>
<feature type="compositionally biased region" description="Basic and acidic residues" evidence="1">
    <location>
        <begin position="245"/>
        <end position="254"/>
    </location>
</feature>
<feature type="region of interest" description="Disordered" evidence="1">
    <location>
        <begin position="245"/>
        <end position="276"/>
    </location>
</feature>
<sequence length="529" mass="61131">MEDLSQRRIETQIRDVELIYKSLTTDYWQGYVHVFSSFQTLPRGRGVPDSARIIFKQESYDVAEQSHQRYPLRLLVNTPDLSCLVAQKTAYPDNQVTFLMSPNTNGTNCAILFYVYISEGDRRICCPYTAGLSLLLMNTEISRVLNQEQRSARDNILYDVIPLLPMHKARFQRSDQSHLHGFLIMKEVQYSPEQERRDVMYWKTRGLNSQVILTKNYREATCCRYSPACDDISIAEDRMTDLSVRHTSETDTRQSHNRHAKSMLEKKTARTDSEELSQSYTQSTIYRTYSFSQSSPDLYSIFVRDTTLIWSAFYRYVLGHEPHTAKQNTLSAYFASDTLLPYYPPQAGTSESESELQIPFDMRRSFKARTHNEIREGFPTCVFVNPDTMVLASNTQAPLYQATYFLEFQGANRVATPCYVLKSAQKVMPSYHEEAKNQLKITLSENLATHIDQQQTETAIAGLANTVLPNLLPKLDMENSLFQMHGTKEQFYLLKETLHKYYYWKVKPENNTVSMTINSTEASLFQISL</sequence>
<gene>
    <name evidence="2" type="ORF">LOD99_13551</name>
</gene>
<dbReference type="EMBL" id="JAKMXF010000022">
    <property type="protein sequence ID" value="KAI6660824.1"/>
    <property type="molecule type" value="Genomic_DNA"/>
</dbReference>
<dbReference type="AlphaFoldDB" id="A0AAV7KI56"/>
<reference evidence="2 3" key="1">
    <citation type="journal article" date="2023" name="BMC Biol.">
        <title>The compact genome of the sponge Oopsacas minuta (Hexactinellida) is lacking key metazoan core genes.</title>
        <authorList>
            <person name="Santini S."/>
            <person name="Schenkelaars Q."/>
            <person name="Jourda C."/>
            <person name="Duchesne M."/>
            <person name="Belahbib H."/>
            <person name="Rocher C."/>
            <person name="Selva M."/>
            <person name="Riesgo A."/>
            <person name="Vervoort M."/>
            <person name="Leys S.P."/>
            <person name="Kodjabachian L."/>
            <person name="Le Bivic A."/>
            <person name="Borchiellini C."/>
            <person name="Claverie J.M."/>
            <person name="Renard E."/>
        </authorList>
    </citation>
    <scope>NUCLEOTIDE SEQUENCE [LARGE SCALE GENOMIC DNA]</scope>
    <source>
        <strain evidence="2">SPO-2</strain>
    </source>
</reference>